<feature type="transmembrane region" description="Helical" evidence="6">
    <location>
        <begin position="440"/>
        <end position="458"/>
    </location>
</feature>
<dbReference type="Proteomes" id="UP000076874">
    <property type="component" value="Unassembled WGS sequence"/>
</dbReference>
<dbReference type="PANTHER" id="PTHR23502">
    <property type="entry name" value="MAJOR FACILITATOR SUPERFAMILY"/>
    <property type="match status" value="1"/>
</dbReference>
<dbReference type="AlphaFoldDB" id="A0A167W4W7"/>
<evidence type="ECO:0000256" key="6">
    <source>
        <dbReference type="SAM" id="Phobius"/>
    </source>
</evidence>
<evidence type="ECO:0000313" key="9">
    <source>
        <dbReference type="Proteomes" id="UP000076874"/>
    </source>
</evidence>
<dbReference type="InterPro" id="IPR036259">
    <property type="entry name" value="MFS_trans_sf"/>
</dbReference>
<feature type="transmembrane region" description="Helical" evidence="6">
    <location>
        <begin position="470"/>
        <end position="492"/>
    </location>
</feature>
<comment type="caution">
    <text evidence="8">The sequence shown here is derived from an EMBL/GenBank/DDBJ whole genome shotgun (WGS) entry which is preliminary data.</text>
</comment>
<keyword evidence="2 6" id="KW-0812">Transmembrane</keyword>
<dbReference type="InterPro" id="IPR011701">
    <property type="entry name" value="MFS"/>
</dbReference>
<dbReference type="Pfam" id="PF07690">
    <property type="entry name" value="MFS_1"/>
    <property type="match status" value="1"/>
</dbReference>
<feature type="transmembrane region" description="Helical" evidence="6">
    <location>
        <begin position="133"/>
        <end position="151"/>
    </location>
</feature>
<feature type="transmembrane region" description="Helical" evidence="6">
    <location>
        <begin position="376"/>
        <end position="396"/>
    </location>
</feature>
<dbReference type="OrthoDB" id="2585655at2759"/>
<evidence type="ECO:0000256" key="3">
    <source>
        <dbReference type="ARBA" id="ARBA00022989"/>
    </source>
</evidence>
<feature type="transmembrane region" description="Helical" evidence="6">
    <location>
        <begin position="192"/>
        <end position="211"/>
    </location>
</feature>
<dbReference type="InterPro" id="IPR020846">
    <property type="entry name" value="MFS_dom"/>
</dbReference>
<feature type="region of interest" description="Disordered" evidence="5">
    <location>
        <begin position="1"/>
        <end position="33"/>
    </location>
</feature>
<feature type="transmembrane region" description="Helical" evidence="6">
    <location>
        <begin position="66"/>
        <end position="85"/>
    </location>
</feature>
<dbReference type="EMBL" id="AZHD01000005">
    <property type="protein sequence ID" value="OAA63341.1"/>
    <property type="molecule type" value="Genomic_DNA"/>
</dbReference>
<dbReference type="PANTHER" id="PTHR23502:SF34">
    <property type="entry name" value="PROTEIN HOL1"/>
    <property type="match status" value="1"/>
</dbReference>
<name>A0A167W4W7_9HYPO</name>
<organism evidence="8 9">
    <name type="scientific">Niveomyces insectorum RCEF 264</name>
    <dbReference type="NCBI Taxonomy" id="1081102"/>
    <lineage>
        <taxon>Eukaryota</taxon>
        <taxon>Fungi</taxon>
        <taxon>Dikarya</taxon>
        <taxon>Ascomycota</taxon>
        <taxon>Pezizomycotina</taxon>
        <taxon>Sordariomycetes</taxon>
        <taxon>Hypocreomycetidae</taxon>
        <taxon>Hypocreales</taxon>
        <taxon>Cordycipitaceae</taxon>
        <taxon>Niveomyces</taxon>
    </lineage>
</organism>
<reference evidence="8 9" key="1">
    <citation type="journal article" date="2016" name="Genome Biol. Evol.">
        <title>Divergent and convergent evolution of fungal pathogenicity.</title>
        <authorList>
            <person name="Shang Y."/>
            <person name="Xiao G."/>
            <person name="Zheng P."/>
            <person name="Cen K."/>
            <person name="Zhan S."/>
            <person name="Wang C."/>
        </authorList>
    </citation>
    <scope>NUCLEOTIDE SEQUENCE [LARGE SCALE GENOMIC DNA]</scope>
    <source>
        <strain evidence="8 9">RCEF 264</strain>
    </source>
</reference>
<dbReference type="STRING" id="1081102.A0A167W4W7"/>
<proteinExistence type="predicted"/>
<evidence type="ECO:0000256" key="1">
    <source>
        <dbReference type="ARBA" id="ARBA00004141"/>
    </source>
</evidence>
<gene>
    <name evidence="8" type="ORF">SPI_03504</name>
</gene>
<feature type="domain" description="Major facilitator superfamily (MFS) profile" evidence="7">
    <location>
        <begin position="67"/>
        <end position="497"/>
    </location>
</feature>
<evidence type="ECO:0000313" key="8">
    <source>
        <dbReference type="EMBL" id="OAA63341.1"/>
    </source>
</evidence>
<keyword evidence="4 6" id="KW-0472">Membrane</keyword>
<evidence type="ECO:0000256" key="4">
    <source>
        <dbReference type="ARBA" id="ARBA00023136"/>
    </source>
</evidence>
<sequence>MSDTKEVAFATDKALMPSTAMPPPSSSSDKVESPLLKTTKDGIVLVPQPSDDPDDPLNWNFTKKHAAMFFLALESLLVKFSGSLIAPGAHRIAIDFHVTPTQATYIGSAQSILYSIAPIFWIPVSHRIGRRPVLLMSQIIAMISAIGVARSQTYAQAMVCRMIMGFGGSGGLCIGPAAISDMFFLHEKGSRMGINSILLVVAPYVGGVAGGSIQQNPKLGWRWSMYVAAICYAFQLFGQFFFVPETIYEREVVAAEPAANKRTIWRRLGFRTPTNPTGETYLETFSRPFAMFVYPAVVLPSFWVSVAVMTEVANTAGFALNFGTASKYHFTTAQVGYCYFAGFIGALAGELCAGPLCDFVVKRTLRKEEPWRAEKLLKLSITGLVTLAVGLIIYGVEYDVGHTWAAPLSGILLFVFGQEILVTVIMTYMCDCYPEQAAEVSIVFQFFFNVMCFHPPFYTPLWIQQHGAKVPYIVYGLLPVVLFPVFIVPFMLKGEQIRSKGALFRWSKKNN</sequence>
<keyword evidence="9" id="KW-1185">Reference proteome</keyword>
<dbReference type="SUPFAM" id="SSF103473">
    <property type="entry name" value="MFS general substrate transporter"/>
    <property type="match status" value="1"/>
</dbReference>
<dbReference type="GO" id="GO:0022857">
    <property type="term" value="F:transmembrane transporter activity"/>
    <property type="evidence" value="ECO:0007669"/>
    <property type="project" value="InterPro"/>
</dbReference>
<keyword evidence="3 6" id="KW-1133">Transmembrane helix</keyword>
<accession>A0A167W4W7</accession>
<feature type="transmembrane region" description="Helical" evidence="6">
    <location>
        <begin position="105"/>
        <end position="124"/>
    </location>
</feature>
<dbReference type="Gene3D" id="1.20.1250.20">
    <property type="entry name" value="MFS general substrate transporter like domains"/>
    <property type="match status" value="1"/>
</dbReference>
<feature type="transmembrane region" description="Helical" evidence="6">
    <location>
        <begin position="163"/>
        <end position="185"/>
    </location>
</feature>
<evidence type="ECO:0000256" key="2">
    <source>
        <dbReference type="ARBA" id="ARBA00022692"/>
    </source>
</evidence>
<feature type="transmembrane region" description="Helical" evidence="6">
    <location>
        <begin position="223"/>
        <end position="243"/>
    </location>
</feature>
<feature type="transmembrane region" description="Helical" evidence="6">
    <location>
        <begin position="292"/>
        <end position="313"/>
    </location>
</feature>
<evidence type="ECO:0000256" key="5">
    <source>
        <dbReference type="SAM" id="MobiDB-lite"/>
    </source>
</evidence>
<evidence type="ECO:0000259" key="7">
    <source>
        <dbReference type="PROSITE" id="PS50850"/>
    </source>
</evidence>
<feature type="transmembrane region" description="Helical" evidence="6">
    <location>
        <begin position="408"/>
        <end position="428"/>
    </location>
</feature>
<protein>
    <submittedName>
        <fullName evidence="8">Ankyrin repeat-containing protein</fullName>
    </submittedName>
</protein>
<feature type="transmembrane region" description="Helical" evidence="6">
    <location>
        <begin position="333"/>
        <end position="356"/>
    </location>
</feature>
<dbReference type="GO" id="GO:0005886">
    <property type="term" value="C:plasma membrane"/>
    <property type="evidence" value="ECO:0007669"/>
    <property type="project" value="TreeGrafter"/>
</dbReference>
<comment type="subcellular location">
    <subcellularLocation>
        <location evidence="1">Membrane</location>
        <topology evidence="1">Multi-pass membrane protein</topology>
    </subcellularLocation>
</comment>
<dbReference type="PROSITE" id="PS50850">
    <property type="entry name" value="MFS"/>
    <property type="match status" value="1"/>
</dbReference>